<dbReference type="Proteomes" id="UP000683360">
    <property type="component" value="Unassembled WGS sequence"/>
</dbReference>
<organism evidence="3 4">
    <name type="scientific">Mytilus edulis</name>
    <name type="common">Blue mussel</name>
    <dbReference type="NCBI Taxonomy" id="6550"/>
    <lineage>
        <taxon>Eukaryota</taxon>
        <taxon>Metazoa</taxon>
        <taxon>Spiralia</taxon>
        <taxon>Lophotrochozoa</taxon>
        <taxon>Mollusca</taxon>
        <taxon>Bivalvia</taxon>
        <taxon>Autobranchia</taxon>
        <taxon>Pteriomorphia</taxon>
        <taxon>Mytilida</taxon>
        <taxon>Mytiloidea</taxon>
        <taxon>Mytilidae</taxon>
        <taxon>Mytilinae</taxon>
        <taxon>Mytilus</taxon>
    </lineage>
</organism>
<proteinExistence type="predicted"/>
<keyword evidence="2" id="KW-0472">Membrane</keyword>
<gene>
    <name evidence="3" type="ORF">MEDL_6886</name>
</gene>
<reference evidence="3" key="1">
    <citation type="submission" date="2021-03" db="EMBL/GenBank/DDBJ databases">
        <authorList>
            <person name="Bekaert M."/>
        </authorList>
    </citation>
    <scope>NUCLEOTIDE SEQUENCE</scope>
</reference>
<dbReference type="OrthoDB" id="10485620at2759"/>
<evidence type="ECO:0000313" key="4">
    <source>
        <dbReference type="Proteomes" id="UP000683360"/>
    </source>
</evidence>
<feature type="transmembrane region" description="Helical" evidence="2">
    <location>
        <begin position="551"/>
        <end position="571"/>
    </location>
</feature>
<keyword evidence="4" id="KW-1185">Reference proteome</keyword>
<protein>
    <submittedName>
        <fullName evidence="3">Uncharacterized protein</fullName>
    </submittedName>
</protein>
<evidence type="ECO:0000313" key="3">
    <source>
        <dbReference type="EMBL" id="CAG2191795.1"/>
    </source>
</evidence>
<dbReference type="AlphaFoldDB" id="A0A8S3Q931"/>
<keyword evidence="2" id="KW-0812">Transmembrane</keyword>
<feature type="compositionally biased region" description="Polar residues" evidence="1">
    <location>
        <begin position="1"/>
        <end position="12"/>
    </location>
</feature>
<feature type="compositionally biased region" description="Polar residues" evidence="1">
    <location>
        <begin position="50"/>
        <end position="61"/>
    </location>
</feature>
<accession>A0A8S3Q931</accession>
<sequence length="712" mass="79787">MEGINSATFTRHGNTRPIEDDQTDMTIRCGSYISDSDGSEAKNTLLEKPYQNSDTTENSNLLKNDEVTYRKSCQSNSAERGKALSPRDDIDTSTNGQIRMNNQDDNSIDKKKLSAKKHYIAKRCRRLSPYTFSVLLNALMCVGLCVYLKYANITNNTEKENVNLTNHVTTHKPMFENLKVNFDLYNFQNNSGNIGWKHLATTFLKLDESSTNISLLQSGSYSIDLSLNFDNRHNDNQTDVYVCIKNSGDNEDDSCTIEVLLAHTRKSVHVGINLNLQKGNAIWVFVKGLNRIYQLSNGIDTRICVLQPGSYSTDVTFNLDSRRNKDQVTVSVCNLNSRDRTRNRCIPGVLPSHMQRSEGRTNMYHVIDDYNPGTHLPQGQAEPMTDQDGTKDMSQIIDENDTATYFQPGNTEPFNDQDIPAGTKDMSKIIDENDTATCFQQGNTEPYFDQDIRPEFCSEQASLLQSSIPKAQTTETVCLWIDSNDIQNKKSTISLTNANSVEVERNVDLAKTKSSTIQSENNCVVDINKTKTEQKMKPPKSQNLAKQFKQLLPYIFIVLILVIFGSVWYVISDRNGTSQFVNLKPNFDLYGAETTSGKIPWLSIDTNFVALKGNGTTICILQPGSYSIDLTLNLDNRRHNDSVAVSVCILNSRDTGNLCFPGVLSAHMQGSVTASVNLNLQKGDTVWVSVIGLNLIYRRSDVSNMSIRKYDA</sequence>
<evidence type="ECO:0000256" key="2">
    <source>
        <dbReference type="SAM" id="Phobius"/>
    </source>
</evidence>
<feature type="compositionally biased region" description="Basic and acidic residues" evidence="1">
    <location>
        <begin position="79"/>
        <end position="90"/>
    </location>
</feature>
<evidence type="ECO:0000256" key="1">
    <source>
        <dbReference type="SAM" id="MobiDB-lite"/>
    </source>
</evidence>
<keyword evidence="2" id="KW-1133">Transmembrane helix</keyword>
<dbReference type="EMBL" id="CAJPWZ010000369">
    <property type="protein sequence ID" value="CAG2191795.1"/>
    <property type="molecule type" value="Genomic_DNA"/>
</dbReference>
<feature type="region of interest" description="Disordered" evidence="1">
    <location>
        <begin position="1"/>
        <end position="61"/>
    </location>
</feature>
<name>A0A8S3Q931_MYTED</name>
<feature type="region of interest" description="Disordered" evidence="1">
    <location>
        <begin position="73"/>
        <end position="107"/>
    </location>
</feature>
<comment type="caution">
    <text evidence="3">The sequence shown here is derived from an EMBL/GenBank/DDBJ whole genome shotgun (WGS) entry which is preliminary data.</text>
</comment>
<feature type="compositionally biased region" description="Polar residues" evidence="1">
    <location>
        <begin position="92"/>
        <end position="105"/>
    </location>
</feature>